<proteinExistence type="inferred from homology"/>
<accession>A0A388T5E7</accession>
<name>A0A388T5E7_9ACTN</name>
<evidence type="ECO:0000313" key="4">
    <source>
        <dbReference type="Proteomes" id="UP000265354"/>
    </source>
</evidence>
<feature type="compositionally biased region" description="Low complexity" evidence="2">
    <location>
        <begin position="15"/>
        <end position="35"/>
    </location>
</feature>
<dbReference type="GO" id="GO:0006801">
    <property type="term" value="P:superoxide metabolic process"/>
    <property type="evidence" value="ECO:0007669"/>
    <property type="project" value="InterPro"/>
</dbReference>
<sequence length="216" mass="21828">MTSYGCVPFGVVPSRGVPPAGSPPAGARAGGVRPSDVSRLTGRAHSAVSGGARFTGSGGAPAEGEGVVLRAYGRFTPPGSFVPSTAFTYDRVLVPAGAWIVVEQSSERSGTVVRARVGGLRPGHAFGAHVHTAPCDADPAGAGPHYQHRAAPGADPVNELWLDFTADGAGEGHAETRHDWGLRRGGAQSVVLHAEQGGAGARVACFTVPFGGYGTP</sequence>
<dbReference type="GO" id="GO:0046872">
    <property type="term" value="F:metal ion binding"/>
    <property type="evidence" value="ECO:0007669"/>
    <property type="project" value="InterPro"/>
</dbReference>
<dbReference type="EMBL" id="BGZL01000030">
    <property type="protein sequence ID" value="GBQ04167.1"/>
    <property type="molecule type" value="Genomic_DNA"/>
</dbReference>
<protein>
    <submittedName>
        <fullName evidence="3">Uncharacterized protein</fullName>
    </submittedName>
</protein>
<evidence type="ECO:0000313" key="3">
    <source>
        <dbReference type="EMBL" id="GBQ04167.1"/>
    </source>
</evidence>
<dbReference type="AlphaFoldDB" id="A0A388T5E7"/>
<comment type="caution">
    <text evidence="3">The sequence shown here is derived from an EMBL/GenBank/DDBJ whole genome shotgun (WGS) entry which is preliminary data.</text>
</comment>
<dbReference type="Gene3D" id="2.60.40.200">
    <property type="entry name" value="Superoxide dismutase, copper/zinc binding domain"/>
    <property type="match status" value="1"/>
</dbReference>
<dbReference type="PROSITE" id="PS00332">
    <property type="entry name" value="SOD_CU_ZN_2"/>
    <property type="match status" value="1"/>
</dbReference>
<gene>
    <name evidence="3" type="ORF">SSP531S_56590</name>
</gene>
<reference evidence="3 4" key="1">
    <citation type="submission" date="2018-07" db="EMBL/GenBank/DDBJ databases">
        <title>Whole Genome Shotgun Sequence of Streptomyces spongiicola strain 531S.</title>
        <authorList>
            <person name="Dohra H."/>
            <person name="Kodani S."/>
        </authorList>
    </citation>
    <scope>NUCLEOTIDE SEQUENCE [LARGE SCALE GENOMIC DNA]</scope>
    <source>
        <strain evidence="3 4">531S</strain>
    </source>
</reference>
<dbReference type="InterPro" id="IPR018152">
    <property type="entry name" value="SOD_Cu/Zn_BS"/>
</dbReference>
<dbReference type="SUPFAM" id="SSF49329">
    <property type="entry name" value="Cu,Zn superoxide dismutase-like"/>
    <property type="match status" value="1"/>
</dbReference>
<dbReference type="InterPro" id="IPR036423">
    <property type="entry name" value="SOD-like_Cu/Zn_dom_sf"/>
</dbReference>
<evidence type="ECO:0000256" key="1">
    <source>
        <dbReference type="ARBA" id="ARBA00010457"/>
    </source>
</evidence>
<evidence type="ECO:0000256" key="2">
    <source>
        <dbReference type="SAM" id="MobiDB-lite"/>
    </source>
</evidence>
<dbReference type="Proteomes" id="UP000265354">
    <property type="component" value="Unassembled WGS sequence"/>
</dbReference>
<organism evidence="3 4">
    <name type="scientific">Streptomyces spongiicola</name>
    <dbReference type="NCBI Taxonomy" id="1690221"/>
    <lineage>
        <taxon>Bacteria</taxon>
        <taxon>Bacillati</taxon>
        <taxon>Actinomycetota</taxon>
        <taxon>Actinomycetes</taxon>
        <taxon>Kitasatosporales</taxon>
        <taxon>Streptomycetaceae</taxon>
        <taxon>Streptomyces</taxon>
    </lineage>
</organism>
<feature type="region of interest" description="Disordered" evidence="2">
    <location>
        <begin position="15"/>
        <end position="37"/>
    </location>
</feature>
<comment type="similarity">
    <text evidence="1">Belongs to the Cu-Zn superoxide dismutase family.</text>
</comment>